<comment type="caution">
    <text evidence="1">The sequence shown here is derived from an EMBL/GenBank/DDBJ whole genome shotgun (WGS) entry which is preliminary data.</text>
</comment>
<protein>
    <submittedName>
        <fullName evidence="1">Pol Polyprotein</fullName>
    </submittedName>
</protein>
<organism evidence="1 2">
    <name type="scientific">Phytophthora megakarya</name>
    <dbReference type="NCBI Taxonomy" id="4795"/>
    <lineage>
        <taxon>Eukaryota</taxon>
        <taxon>Sar</taxon>
        <taxon>Stramenopiles</taxon>
        <taxon>Oomycota</taxon>
        <taxon>Peronosporomycetes</taxon>
        <taxon>Peronosporales</taxon>
        <taxon>Peronosporaceae</taxon>
        <taxon>Phytophthora</taxon>
    </lineage>
</organism>
<reference evidence="2" key="1">
    <citation type="submission" date="2017-03" db="EMBL/GenBank/DDBJ databases">
        <title>Phytopthora megakarya and P. palmivora, two closely related causual agents of cacao black pod achieved similar genome size and gene model numbers by different mechanisms.</title>
        <authorList>
            <person name="Ali S."/>
            <person name="Shao J."/>
            <person name="Larry D.J."/>
            <person name="Kronmiller B."/>
            <person name="Shen D."/>
            <person name="Strem M.D."/>
            <person name="Melnick R.L."/>
            <person name="Guiltinan M.J."/>
            <person name="Tyler B.M."/>
            <person name="Meinhardt L.W."/>
            <person name="Bailey B.A."/>
        </authorList>
    </citation>
    <scope>NUCLEOTIDE SEQUENCE [LARGE SCALE GENOMIC DNA]</scope>
    <source>
        <strain evidence="2">zdho120</strain>
    </source>
</reference>
<gene>
    <name evidence="1" type="ORF">PHMEG_0007277</name>
</gene>
<dbReference type="Proteomes" id="UP000198211">
    <property type="component" value="Unassembled WGS sequence"/>
</dbReference>
<sequence>MARWLSFFAEYNFDVKYKPGKQNALADALSHRPDYELAHVTNFCYVLSGAFSLMTLIASCLRDCAVDYIDIPSMEVCCTTAQIPKTHLV</sequence>
<proteinExistence type="predicted"/>
<evidence type="ECO:0000313" key="1">
    <source>
        <dbReference type="EMBL" id="OWZ18612.1"/>
    </source>
</evidence>
<accession>A0A225WM17</accession>
<dbReference type="AlphaFoldDB" id="A0A225WM17"/>
<dbReference type="EMBL" id="NBNE01000564">
    <property type="protein sequence ID" value="OWZ18612.1"/>
    <property type="molecule type" value="Genomic_DNA"/>
</dbReference>
<name>A0A225WM17_9STRA</name>
<dbReference type="OrthoDB" id="107714at2759"/>
<evidence type="ECO:0000313" key="2">
    <source>
        <dbReference type="Proteomes" id="UP000198211"/>
    </source>
</evidence>
<dbReference type="STRING" id="4795.A0A225WM17"/>
<keyword evidence="2" id="KW-1185">Reference proteome</keyword>